<protein>
    <submittedName>
        <fullName evidence="2">Diacylglycerol kinase</fullName>
    </submittedName>
</protein>
<reference evidence="3" key="1">
    <citation type="journal article" date="2019" name="Int. J. Syst. Evol. Microbiol.">
        <title>The Global Catalogue of Microorganisms (GCM) 10K type strain sequencing project: providing services to taxonomists for standard genome sequencing and annotation.</title>
        <authorList>
            <consortium name="The Broad Institute Genomics Platform"/>
            <consortium name="The Broad Institute Genome Sequencing Center for Infectious Disease"/>
            <person name="Wu L."/>
            <person name="Ma J."/>
        </authorList>
    </citation>
    <scope>NUCLEOTIDE SEQUENCE [LARGE SCALE GENOMIC DNA]</scope>
    <source>
        <strain evidence="3">JCM 18127</strain>
    </source>
</reference>
<dbReference type="InterPro" id="IPR036291">
    <property type="entry name" value="NAD(P)-bd_dom_sf"/>
</dbReference>
<organism evidence="2 3">
    <name type="scientific">Nocardioides nanhaiensis</name>
    <dbReference type="NCBI Taxonomy" id="1476871"/>
    <lineage>
        <taxon>Bacteria</taxon>
        <taxon>Bacillati</taxon>
        <taxon>Actinomycetota</taxon>
        <taxon>Actinomycetes</taxon>
        <taxon>Propionibacteriales</taxon>
        <taxon>Nocardioidaceae</taxon>
        <taxon>Nocardioides</taxon>
    </lineage>
</organism>
<evidence type="ECO:0000313" key="2">
    <source>
        <dbReference type="EMBL" id="GAA4684697.1"/>
    </source>
</evidence>
<keyword evidence="2" id="KW-0418">Kinase</keyword>
<evidence type="ECO:0000259" key="1">
    <source>
        <dbReference type="Pfam" id="PF19328"/>
    </source>
</evidence>
<feature type="domain" description="2,4-diaminopentanoate dehydrogenase C-terminal" evidence="1">
    <location>
        <begin position="156"/>
        <end position="362"/>
    </location>
</feature>
<dbReference type="SUPFAM" id="SSF51735">
    <property type="entry name" value="NAD(P)-binding Rossmann-fold domains"/>
    <property type="match status" value="1"/>
</dbReference>
<dbReference type="RefSeq" id="WP_345265807.1">
    <property type="nucleotide sequence ID" value="NZ_BAABIM010000002.1"/>
</dbReference>
<keyword evidence="2" id="KW-0808">Transferase</keyword>
<dbReference type="InterPro" id="IPR045760">
    <property type="entry name" value="DAP_DH_C"/>
</dbReference>
<dbReference type="Proteomes" id="UP001500621">
    <property type="component" value="Unassembled WGS sequence"/>
</dbReference>
<proteinExistence type="predicted"/>
<keyword evidence="3" id="KW-1185">Reference proteome</keyword>
<dbReference type="CDD" id="cd24146">
    <property type="entry name" value="nat-AmDH_N_like"/>
    <property type="match status" value="1"/>
</dbReference>
<name>A0ABP8W9C0_9ACTN</name>
<dbReference type="Pfam" id="PF19328">
    <property type="entry name" value="DAP_DH_C"/>
    <property type="match status" value="1"/>
</dbReference>
<comment type="caution">
    <text evidence="2">The sequence shown here is derived from an EMBL/GenBank/DDBJ whole genome shotgun (WGS) entry which is preliminary data.</text>
</comment>
<accession>A0ABP8W9C0</accession>
<dbReference type="GO" id="GO:0016301">
    <property type="term" value="F:kinase activity"/>
    <property type="evidence" value="ECO:0007669"/>
    <property type="project" value="UniProtKB-KW"/>
</dbReference>
<gene>
    <name evidence="2" type="ORF">GCM10023226_22660</name>
</gene>
<dbReference type="Gene3D" id="3.40.50.720">
    <property type="entry name" value="NAD(P)-binding Rossmann-like Domain"/>
    <property type="match status" value="1"/>
</dbReference>
<dbReference type="EMBL" id="BAABIM010000002">
    <property type="protein sequence ID" value="GAA4684697.1"/>
    <property type="molecule type" value="Genomic_DNA"/>
</dbReference>
<sequence>MTTPAAPEPADRPLRTVVWSTGTIGRHAIAGIDRHPALELVGVWVSNPAKDGQDAGRLADLDRDLGVLASTDREAVLGLEPDVIVHTAMADDRVFECIEDLVSFLEAGIDVVSSGPVLLQWPEKILPPEMLARIDEVCARTGASLYVNGIDPGFANDVLPLVLSSLSQRVDHVRMMEICNYDTYTQDVVMNDLFGFGKPLDFPAFLWQPGILTMAWGSCVRLVAAGLGLTLDDELVEEVDRRPAERSVTTHSVEVAEGTMGAVNFKLTGTVDGVPRVTLEHITRTADDQVPEWDQWPGGGGGGYRVEITGEPYLRLDLTHHGEHGDHNVSGMITTAMRIVNAAPHVVAARPGIVTALDLPLVTGRGLVATA</sequence>
<evidence type="ECO:0000313" key="3">
    <source>
        <dbReference type="Proteomes" id="UP001500621"/>
    </source>
</evidence>